<dbReference type="Proteomes" id="UP001482620">
    <property type="component" value="Unassembled WGS sequence"/>
</dbReference>
<feature type="compositionally biased region" description="Polar residues" evidence="1">
    <location>
        <begin position="73"/>
        <end position="91"/>
    </location>
</feature>
<gene>
    <name evidence="2" type="ORF">ILYODFUR_029600</name>
</gene>
<feature type="region of interest" description="Disordered" evidence="1">
    <location>
        <begin position="73"/>
        <end position="108"/>
    </location>
</feature>
<proteinExistence type="predicted"/>
<name>A0ABV0SQ98_9TELE</name>
<reference evidence="2 3" key="1">
    <citation type="submission" date="2021-06" db="EMBL/GenBank/DDBJ databases">
        <authorList>
            <person name="Palmer J.M."/>
        </authorList>
    </citation>
    <scope>NUCLEOTIDE SEQUENCE [LARGE SCALE GENOMIC DNA]</scope>
    <source>
        <strain evidence="3">if_2019</strain>
        <tissue evidence="2">Muscle</tissue>
    </source>
</reference>
<organism evidence="2 3">
    <name type="scientific">Ilyodon furcidens</name>
    <name type="common">goldbreast splitfin</name>
    <dbReference type="NCBI Taxonomy" id="33524"/>
    <lineage>
        <taxon>Eukaryota</taxon>
        <taxon>Metazoa</taxon>
        <taxon>Chordata</taxon>
        <taxon>Craniata</taxon>
        <taxon>Vertebrata</taxon>
        <taxon>Euteleostomi</taxon>
        <taxon>Actinopterygii</taxon>
        <taxon>Neopterygii</taxon>
        <taxon>Teleostei</taxon>
        <taxon>Neoteleostei</taxon>
        <taxon>Acanthomorphata</taxon>
        <taxon>Ovalentaria</taxon>
        <taxon>Atherinomorphae</taxon>
        <taxon>Cyprinodontiformes</taxon>
        <taxon>Goodeidae</taxon>
        <taxon>Ilyodon</taxon>
    </lineage>
</organism>
<evidence type="ECO:0000313" key="2">
    <source>
        <dbReference type="EMBL" id="MEQ2222754.1"/>
    </source>
</evidence>
<comment type="caution">
    <text evidence="2">The sequence shown here is derived from an EMBL/GenBank/DDBJ whole genome shotgun (WGS) entry which is preliminary data.</text>
</comment>
<keyword evidence="3" id="KW-1185">Reference proteome</keyword>
<protein>
    <submittedName>
        <fullName evidence="2">Uncharacterized protein</fullName>
    </submittedName>
</protein>
<dbReference type="EMBL" id="JAHRIQ010004233">
    <property type="protein sequence ID" value="MEQ2222754.1"/>
    <property type="molecule type" value="Genomic_DNA"/>
</dbReference>
<accession>A0ABV0SQ98</accession>
<sequence length="108" mass="12046">MVIATPQDHHNWAFFAQHLLAASACCQQYSRREIISTPAAGSFWQFCHGVWVWNWTQAQMGPLDEQNSLFNENLQGGTMKTEQASGITGTKTRSERKNPAGSKCRMGA</sequence>
<evidence type="ECO:0000256" key="1">
    <source>
        <dbReference type="SAM" id="MobiDB-lite"/>
    </source>
</evidence>
<evidence type="ECO:0000313" key="3">
    <source>
        <dbReference type="Proteomes" id="UP001482620"/>
    </source>
</evidence>